<dbReference type="InterPro" id="IPR036390">
    <property type="entry name" value="WH_DNA-bd_sf"/>
</dbReference>
<dbReference type="PROSITE" id="PS50931">
    <property type="entry name" value="HTH_LYSR"/>
    <property type="match status" value="1"/>
</dbReference>
<dbReference type="Gene3D" id="3.40.190.10">
    <property type="entry name" value="Periplasmic binding protein-like II"/>
    <property type="match status" value="2"/>
</dbReference>
<feature type="domain" description="HTH lysR-type" evidence="5">
    <location>
        <begin position="1"/>
        <end position="56"/>
    </location>
</feature>
<organism evidence="6 7">
    <name type="scientific">Sphaerochaeta associata</name>
    <dbReference type="NCBI Taxonomy" id="1129264"/>
    <lineage>
        <taxon>Bacteria</taxon>
        <taxon>Pseudomonadati</taxon>
        <taxon>Spirochaetota</taxon>
        <taxon>Spirochaetia</taxon>
        <taxon>Spirochaetales</taxon>
        <taxon>Sphaerochaetaceae</taxon>
        <taxon>Sphaerochaeta</taxon>
    </lineage>
</organism>
<dbReference type="InterPro" id="IPR000847">
    <property type="entry name" value="LysR_HTH_N"/>
</dbReference>
<evidence type="ECO:0000313" key="7">
    <source>
        <dbReference type="Proteomes" id="UP000829708"/>
    </source>
</evidence>
<dbReference type="SUPFAM" id="SSF53850">
    <property type="entry name" value="Periplasmic binding protein-like II"/>
    <property type="match status" value="1"/>
</dbReference>
<dbReference type="PANTHER" id="PTHR30346:SF0">
    <property type="entry name" value="HCA OPERON TRANSCRIPTIONAL ACTIVATOR HCAR"/>
    <property type="match status" value="1"/>
</dbReference>
<keyword evidence="3" id="KW-0238">DNA-binding</keyword>
<dbReference type="Gene3D" id="1.10.10.10">
    <property type="entry name" value="Winged helix-like DNA-binding domain superfamily/Winged helix DNA-binding domain"/>
    <property type="match status" value="1"/>
</dbReference>
<dbReference type="PANTHER" id="PTHR30346">
    <property type="entry name" value="TRANSCRIPTIONAL DUAL REGULATOR HCAR-RELATED"/>
    <property type="match status" value="1"/>
</dbReference>
<evidence type="ECO:0000256" key="3">
    <source>
        <dbReference type="ARBA" id="ARBA00023125"/>
    </source>
</evidence>
<keyword evidence="7" id="KW-1185">Reference proteome</keyword>
<dbReference type="CDD" id="cd08414">
    <property type="entry name" value="PBP2_LTTR_aromatics_like"/>
    <property type="match status" value="1"/>
</dbReference>
<comment type="similarity">
    <text evidence="1">Belongs to the LysR transcriptional regulatory family.</text>
</comment>
<evidence type="ECO:0000256" key="4">
    <source>
        <dbReference type="ARBA" id="ARBA00023163"/>
    </source>
</evidence>
<dbReference type="Pfam" id="PF00126">
    <property type="entry name" value="HTH_1"/>
    <property type="match status" value="1"/>
</dbReference>
<dbReference type="Proteomes" id="UP000829708">
    <property type="component" value="Chromosome"/>
</dbReference>
<proteinExistence type="inferred from homology"/>
<evidence type="ECO:0000259" key="5">
    <source>
        <dbReference type="PROSITE" id="PS50931"/>
    </source>
</evidence>
<protein>
    <submittedName>
        <fullName evidence="6">LysR family transcriptional regulator</fullName>
    </submittedName>
</protein>
<evidence type="ECO:0000313" key="6">
    <source>
        <dbReference type="EMBL" id="UOM52770.1"/>
    </source>
</evidence>
<gene>
    <name evidence="6" type="ORF">MUG09_11315</name>
</gene>
<dbReference type="PRINTS" id="PR00039">
    <property type="entry name" value="HTHLYSR"/>
</dbReference>
<evidence type="ECO:0000256" key="1">
    <source>
        <dbReference type="ARBA" id="ARBA00009437"/>
    </source>
</evidence>
<dbReference type="EMBL" id="CP094929">
    <property type="protein sequence ID" value="UOM52770.1"/>
    <property type="molecule type" value="Genomic_DNA"/>
</dbReference>
<name>A0ABY4DFQ4_9SPIR</name>
<keyword evidence="4" id="KW-0804">Transcription</keyword>
<sequence length="292" mass="33419">MYQLECFVTLARRLNFTKAAIEMNITQPAFSRKILSLESELGVSLFLRDKRSVNLTKAGEYFLEEAKNILEHFQAGQSKVIEAEKGLRGSIKIGFLPSQFDSTLPKAVNMFRKKYPNILLDISECEHGNIMQRLYDADLDIVFSIFLGMVEIPYIAWQPLLKLDQAVILPPDHPLATRDSIRIADIKDEPFIVFDSDDYSMSSDVVFQICKKNDFAPRVRKRTTSISSAFTLVGCGEGICIAPMLFKSIYPQKICFIKLEDNHCDIFRGFAWHRENHNESLPLFIQEISEAY</sequence>
<evidence type="ECO:0000256" key="2">
    <source>
        <dbReference type="ARBA" id="ARBA00023015"/>
    </source>
</evidence>
<reference evidence="7" key="1">
    <citation type="journal article" date="2024" name="J Bioinform Genom">
        <title>Complete genome sequence of the type strain bacterium Sphaerochaeta associata GLS2t (VKM B-2742)t.</title>
        <authorList>
            <person name="Troshina O.Y."/>
            <person name="Tepeeva A.N."/>
            <person name="Arzamasceva V.O."/>
            <person name="Whitman W.B."/>
            <person name="Varghese N."/>
            <person name="Shapiro N."/>
            <person name="Woyke T."/>
            <person name="Kripides N.C."/>
            <person name="Vasilenko O.V."/>
        </authorList>
    </citation>
    <scope>NUCLEOTIDE SEQUENCE [LARGE SCALE GENOMIC DNA]</scope>
    <source>
        <strain evidence="7">GLS2T</strain>
    </source>
</reference>
<keyword evidence="2" id="KW-0805">Transcription regulation</keyword>
<accession>A0ABY4DFQ4</accession>
<dbReference type="InterPro" id="IPR005119">
    <property type="entry name" value="LysR_subst-bd"/>
</dbReference>
<dbReference type="SUPFAM" id="SSF46785">
    <property type="entry name" value="Winged helix' DNA-binding domain"/>
    <property type="match status" value="1"/>
</dbReference>
<dbReference type="RefSeq" id="WP_244775381.1">
    <property type="nucleotide sequence ID" value="NZ_CP094929.1"/>
</dbReference>
<dbReference type="Pfam" id="PF03466">
    <property type="entry name" value="LysR_substrate"/>
    <property type="match status" value="1"/>
</dbReference>
<dbReference type="InterPro" id="IPR036388">
    <property type="entry name" value="WH-like_DNA-bd_sf"/>
</dbReference>